<dbReference type="GeneID" id="47724418"/>
<dbReference type="Pfam" id="PF01928">
    <property type="entry name" value="CYTH"/>
    <property type="match status" value="1"/>
</dbReference>
<dbReference type="AlphaFoldDB" id="A0A2H1ED68"/>
<dbReference type="InterPro" id="IPR033469">
    <property type="entry name" value="CYTH-like_dom_sf"/>
</dbReference>
<evidence type="ECO:0000259" key="1">
    <source>
        <dbReference type="PROSITE" id="PS51707"/>
    </source>
</evidence>
<dbReference type="KEGG" id="tmar:MARIT_2973"/>
<keyword evidence="3" id="KW-1185">Reference proteome</keyword>
<dbReference type="Proteomes" id="UP000231564">
    <property type="component" value="Chromosome MARIT"/>
</dbReference>
<feature type="domain" description="CYTH" evidence="1">
    <location>
        <begin position="2"/>
        <end position="150"/>
    </location>
</feature>
<dbReference type="OrthoDB" id="9805588at2"/>
<dbReference type="SMART" id="SM01118">
    <property type="entry name" value="CYTH"/>
    <property type="match status" value="1"/>
</dbReference>
<dbReference type="InterPro" id="IPR023577">
    <property type="entry name" value="CYTH_domain"/>
</dbReference>
<sequence length="157" mass="18437">MAVEIERKFLVTSNHFKKESFQKKYIKQGFLNSNKERVVRVRINDNKGFLTIKGASNKTGTTRFEWEKEIDLQEANDLLDLCEKGIIEKYRYLVSSAPHLFEVDEFVGDNAGLIIAEIELQHESENFKKPEWLGKEVTGKKEYYNSNLSKFPFNKWH</sequence>
<reference evidence="2 3" key="1">
    <citation type="submission" date="2016-11" db="EMBL/GenBank/DDBJ databases">
        <authorList>
            <person name="Jaros S."/>
            <person name="Januszkiewicz K."/>
            <person name="Wedrychowicz H."/>
        </authorList>
    </citation>
    <scope>NUCLEOTIDE SEQUENCE [LARGE SCALE GENOMIC DNA]</scope>
    <source>
        <strain evidence="2">NCIMB 2154T</strain>
    </source>
</reference>
<dbReference type="Gene3D" id="2.40.320.10">
    <property type="entry name" value="Hypothetical Protein Pfu-838710-001"/>
    <property type="match status" value="1"/>
</dbReference>
<dbReference type="PIRSF" id="PIRSF016487">
    <property type="entry name" value="CYTH_UCP016487"/>
    <property type="match status" value="1"/>
</dbReference>
<dbReference type="PANTHER" id="PTHR40114:SF1">
    <property type="entry name" value="SLR0698 PROTEIN"/>
    <property type="match status" value="1"/>
</dbReference>
<evidence type="ECO:0000313" key="2">
    <source>
        <dbReference type="EMBL" id="SFZ84924.1"/>
    </source>
</evidence>
<dbReference type="STRING" id="1349785.GCA_000509405_02532"/>
<proteinExistence type="predicted"/>
<dbReference type="InterPro" id="IPR012042">
    <property type="entry name" value="NeuTTM/CthTTM-like"/>
</dbReference>
<evidence type="ECO:0000313" key="3">
    <source>
        <dbReference type="Proteomes" id="UP000231564"/>
    </source>
</evidence>
<dbReference type="RefSeq" id="WP_024740173.1">
    <property type="nucleotide sequence ID" value="NZ_BAUG01000004.1"/>
</dbReference>
<accession>A0A2H1ED68</accession>
<organism evidence="2 3">
    <name type="scientific">Tenacibaculum maritimum NCIMB 2154</name>
    <dbReference type="NCBI Taxonomy" id="1349785"/>
    <lineage>
        <taxon>Bacteria</taxon>
        <taxon>Pseudomonadati</taxon>
        <taxon>Bacteroidota</taxon>
        <taxon>Flavobacteriia</taxon>
        <taxon>Flavobacteriales</taxon>
        <taxon>Flavobacteriaceae</taxon>
        <taxon>Tenacibaculum</taxon>
    </lineage>
</organism>
<dbReference type="CDD" id="cd07891">
    <property type="entry name" value="CYTH-like_CthTTM-like_1"/>
    <property type="match status" value="1"/>
</dbReference>
<dbReference type="PROSITE" id="PS51707">
    <property type="entry name" value="CYTH"/>
    <property type="match status" value="1"/>
</dbReference>
<name>A0A2H1ED68_9FLAO</name>
<gene>
    <name evidence="2" type="ORF">MARIT_2973</name>
</gene>
<dbReference type="PANTHER" id="PTHR40114">
    <property type="entry name" value="SLR0698 PROTEIN"/>
    <property type="match status" value="1"/>
</dbReference>
<dbReference type="EMBL" id="LT634361">
    <property type="protein sequence ID" value="SFZ84924.1"/>
    <property type="molecule type" value="Genomic_DNA"/>
</dbReference>
<protein>
    <submittedName>
        <fullName evidence="2">Putative adenylate cyclase</fullName>
    </submittedName>
</protein>
<dbReference type="SUPFAM" id="SSF55154">
    <property type="entry name" value="CYTH-like phosphatases"/>
    <property type="match status" value="1"/>
</dbReference>